<sequence length="375" mass="42727">MTLYFLKLFILGVLIPIFDTGSDIFNAYNFYEKGDFWWSGFTIFFILLPGLMEFFYWIISYIFNRNTSFKEATYYSLVFGPFLFPIATPIWQIVHAFKGTQYSKSMVFKSLEAFLESAPQLLLQLTILIIKWSHISNHIAQLVSVASSSIFLSLTSVEHHLHELSGKKLVPKFKDIASSAPFFLLNALLRTFLIAVIIAYFKWWSVFFISGLIIINFVSAVLILKTERAKDLWTSVSSTLGLACFVSSLDIRSEILPSIIFYRYFLANVISCALVSVGVISGLSVLLQNEMLNYSCHDLPVFSCYNYSTIKDLEHKNGGCAFRRECEIGEGPHDFFIYTIVPVWSGLMACHIIIVCLMKWLCPSLMNNQTVGQMV</sequence>
<dbReference type="EMBL" id="HACA01004032">
    <property type="protein sequence ID" value="CDW21393.1"/>
    <property type="molecule type" value="Transcribed_RNA"/>
</dbReference>
<accession>A0A0K2T5U7</accession>
<evidence type="ECO:0000256" key="7">
    <source>
        <dbReference type="RuleBase" id="RU910716"/>
    </source>
</evidence>
<evidence type="ECO:0000256" key="2">
    <source>
        <dbReference type="ARBA" id="ARBA00008789"/>
    </source>
</evidence>
<comment type="similarity">
    <text evidence="2 7">Belongs to the XK family.</text>
</comment>
<feature type="transmembrane region" description="Helical" evidence="7">
    <location>
        <begin position="206"/>
        <end position="226"/>
    </location>
</feature>
<keyword evidence="4 7" id="KW-0812">Transmembrane</keyword>
<feature type="transmembrane region" description="Helical" evidence="7">
    <location>
        <begin position="142"/>
        <end position="162"/>
    </location>
</feature>
<dbReference type="InterPro" id="IPR050895">
    <property type="entry name" value="XK-related_scramblase"/>
</dbReference>
<keyword evidence="6 7" id="KW-0472">Membrane</keyword>
<feature type="transmembrane region" description="Helical" evidence="7">
    <location>
        <begin position="36"/>
        <end position="62"/>
    </location>
</feature>
<evidence type="ECO:0000313" key="8">
    <source>
        <dbReference type="EMBL" id="CDW21393.1"/>
    </source>
</evidence>
<comment type="subcellular location">
    <subcellularLocation>
        <location evidence="1">Cell membrane</location>
        <topology evidence="1">Multi-pass membrane protein</topology>
    </subcellularLocation>
    <subcellularLocation>
        <location evidence="7">Membrane</location>
        <topology evidence="7">Multi-pass membrane protein</topology>
    </subcellularLocation>
</comment>
<dbReference type="PANTHER" id="PTHR16024:SF6">
    <property type="entry name" value="XK-RELATED PROTEIN"/>
    <property type="match status" value="1"/>
</dbReference>
<feature type="transmembrane region" description="Helical" evidence="7">
    <location>
        <begin position="335"/>
        <end position="358"/>
    </location>
</feature>
<evidence type="ECO:0000256" key="4">
    <source>
        <dbReference type="ARBA" id="ARBA00022692"/>
    </source>
</evidence>
<evidence type="ECO:0000256" key="3">
    <source>
        <dbReference type="ARBA" id="ARBA00022475"/>
    </source>
</evidence>
<keyword evidence="5 7" id="KW-1133">Transmembrane helix</keyword>
<keyword evidence="3" id="KW-1003">Cell membrane</keyword>
<protein>
    <recommendedName>
        <fullName evidence="7">XK-related protein</fullName>
    </recommendedName>
</protein>
<feature type="transmembrane region" description="Helical" evidence="7">
    <location>
        <begin position="182"/>
        <end position="201"/>
    </location>
</feature>
<dbReference type="Pfam" id="PF09815">
    <property type="entry name" value="XK-related"/>
    <property type="match status" value="1"/>
</dbReference>
<dbReference type="InterPro" id="IPR018629">
    <property type="entry name" value="XK-rel"/>
</dbReference>
<evidence type="ECO:0000256" key="1">
    <source>
        <dbReference type="ARBA" id="ARBA00004651"/>
    </source>
</evidence>
<reference evidence="8" key="1">
    <citation type="submission" date="2014-05" db="EMBL/GenBank/DDBJ databases">
        <authorList>
            <person name="Chronopoulou M."/>
        </authorList>
    </citation>
    <scope>NUCLEOTIDE SEQUENCE</scope>
    <source>
        <tissue evidence="8">Whole organism</tissue>
    </source>
</reference>
<evidence type="ECO:0000256" key="6">
    <source>
        <dbReference type="ARBA" id="ARBA00023136"/>
    </source>
</evidence>
<dbReference type="OrthoDB" id="6136301at2759"/>
<dbReference type="PANTHER" id="PTHR16024">
    <property type="entry name" value="XK-RELATED PROTEIN"/>
    <property type="match status" value="1"/>
</dbReference>
<feature type="transmembrane region" description="Helical" evidence="7">
    <location>
        <begin position="74"/>
        <end position="93"/>
    </location>
</feature>
<organism evidence="8">
    <name type="scientific">Lepeophtheirus salmonis</name>
    <name type="common">Salmon louse</name>
    <name type="synonym">Caligus salmonis</name>
    <dbReference type="NCBI Taxonomy" id="72036"/>
    <lineage>
        <taxon>Eukaryota</taxon>
        <taxon>Metazoa</taxon>
        <taxon>Ecdysozoa</taxon>
        <taxon>Arthropoda</taxon>
        <taxon>Crustacea</taxon>
        <taxon>Multicrustacea</taxon>
        <taxon>Hexanauplia</taxon>
        <taxon>Copepoda</taxon>
        <taxon>Siphonostomatoida</taxon>
        <taxon>Caligidae</taxon>
        <taxon>Lepeophtheirus</taxon>
    </lineage>
</organism>
<name>A0A0K2T5U7_LEPSM</name>
<dbReference type="GO" id="GO:0005886">
    <property type="term" value="C:plasma membrane"/>
    <property type="evidence" value="ECO:0007669"/>
    <property type="project" value="UniProtKB-SubCell"/>
</dbReference>
<dbReference type="AlphaFoldDB" id="A0A0K2T5U7"/>
<feature type="transmembrane region" description="Helical" evidence="7">
    <location>
        <begin position="261"/>
        <end position="287"/>
    </location>
</feature>
<evidence type="ECO:0000256" key="5">
    <source>
        <dbReference type="ARBA" id="ARBA00022989"/>
    </source>
</evidence>
<proteinExistence type="inferred from homology"/>